<accession>A0A6M1R1Y6</accession>
<dbReference type="EMBL" id="JAALDL010000001">
    <property type="protein sequence ID" value="NGN96225.1"/>
    <property type="molecule type" value="Genomic_DNA"/>
</dbReference>
<sequence length="294" mass="33443">MNAEHMYYAAFSAALMAGAEPAFAQRIGYQMAYLSHHAEHRDLKSEFDKVSQSGVDELHVSDADCIGEPHVSEFIPTHNKPRPINPLSHVDWLKGGVLNQRGLNLTAFGRGHQHTPKRQSKIINVTKPKIAECERLEEKLNKAIQHGASETDPMDLNKFCIALSEFHQKWCAAENEAGYWLMMHAVHCFLWGAAFEWQRCDEALTALNRSNKPMFPVVEKLRQLIIEGESEPLLWQCLAEQICNLPIAQQNQCSILGVAYRPGLVDDYDLAYEPHRQLMLLHSMDDAKHWFETA</sequence>
<dbReference type="Proteomes" id="UP000473008">
    <property type="component" value="Unassembled WGS sequence"/>
</dbReference>
<evidence type="ECO:0000313" key="2">
    <source>
        <dbReference type="Proteomes" id="UP000473008"/>
    </source>
</evidence>
<dbReference type="RefSeq" id="WP_165011364.1">
    <property type="nucleotide sequence ID" value="NZ_JAALDL010000001.1"/>
</dbReference>
<protein>
    <submittedName>
        <fullName evidence="1">Uncharacterized protein</fullName>
    </submittedName>
</protein>
<reference evidence="1 2" key="1">
    <citation type="submission" date="2020-02" db="EMBL/GenBank/DDBJ databases">
        <title>The draft genome of Grimontia sedimenta sp. nov., isolated from benthic sediments near coral reefs south of Kuwait.</title>
        <authorList>
            <person name="Mahmoud H.M."/>
            <person name="Jose L."/>
            <person name="Eapen S."/>
        </authorList>
    </citation>
    <scope>NUCLEOTIDE SEQUENCE [LARGE SCALE GENOMIC DNA]</scope>
    <source>
        <strain evidence="1 2">S25</strain>
    </source>
</reference>
<dbReference type="AlphaFoldDB" id="A0A6M1R1Y6"/>
<proteinExistence type="predicted"/>
<gene>
    <name evidence="1" type="ORF">G5S52_00715</name>
</gene>
<name>A0A6M1R1Y6_9GAMM</name>
<organism evidence="1 2">
    <name type="scientific">Grimontia sedimenti</name>
    <dbReference type="NCBI Taxonomy" id="2711294"/>
    <lineage>
        <taxon>Bacteria</taxon>
        <taxon>Pseudomonadati</taxon>
        <taxon>Pseudomonadota</taxon>
        <taxon>Gammaproteobacteria</taxon>
        <taxon>Vibrionales</taxon>
        <taxon>Vibrionaceae</taxon>
        <taxon>Grimontia</taxon>
    </lineage>
</organism>
<comment type="caution">
    <text evidence="1">The sequence shown here is derived from an EMBL/GenBank/DDBJ whole genome shotgun (WGS) entry which is preliminary data.</text>
</comment>
<evidence type="ECO:0000313" key="1">
    <source>
        <dbReference type="EMBL" id="NGN96225.1"/>
    </source>
</evidence>
<keyword evidence="2" id="KW-1185">Reference proteome</keyword>